<evidence type="ECO:0000313" key="2">
    <source>
        <dbReference type="EMBL" id="KAE9524178.1"/>
    </source>
</evidence>
<protein>
    <submittedName>
        <fullName evidence="2">Uncharacterized protein</fullName>
    </submittedName>
</protein>
<proteinExistence type="predicted"/>
<evidence type="ECO:0000256" key="1">
    <source>
        <dbReference type="SAM" id="Phobius"/>
    </source>
</evidence>
<accession>A0A6G0T1A1</accession>
<feature type="transmembrane region" description="Helical" evidence="1">
    <location>
        <begin position="115"/>
        <end position="145"/>
    </location>
</feature>
<keyword evidence="1" id="KW-0472">Membrane</keyword>
<keyword evidence="3" id="KW-1185">Reference proteome</keyword>
<dbReference type="EMBL" id="VYZN01000071">
    <property type="protein sequence ID" value="KAE9524178.1"/>
    <property type="molecule type" value="Genomic_DNA"/>
</dbReference>
<feature type="transmembrane region" description="Helical" evidence="1">
    <location>
        <begin position="19"/>
        <end position="39"/>
    </location>
</feature>
<evidence type="ECO:0000313" key="3">
    <source>
        <dbReference type="Proteomes" id="UP000475862"/>
    </source>
</evidence>
<keyword evidence="1" id="KW-1133">Transmembrane helix</keyword>
<feature type="transmembrane region" description="Helical" evidence="1">
    <location>
        <begin position="60"/>
        <end position="80"/>
    </location>
</feature>
<sequence>MCQIPSKDILFLCLLLNSSILYCYDIIIIIIIALYYIIYIKTIISRILIIFFFNYYKLQYNYVFLIPFFPISIINLSFIFIYHSKVYIIIIIEHIECLILHFLRPKTNGVSSAIIHFVFMFTTVQKCFYFQVSVLISLHLLISIVDDNNMSIVKSRSTFYILMYVIILSTTKFASATN</sequence>
<dbReference type="Proteomes" id="UP000475862">
    <property type="component" value="Unassembled WGS sequence"/>
</dbReference>
<reference evidence="2 3" key="1">
    <citation type="submission" date="2019-08" db="EMBL/GenBank/DDBJ databases">
        <title>The genome of the soybean aphid Biotype 1, its phylome, world population structure and adaptation to the North American continent.</title>
        <authorList>
            <person name="Giordano R."/>
            <person name="Donthu R.K."/>
            <person name="Hernandez A.G."/>
            <person name="Wright C.L."/>
            <person name="Zimin A.V."/>
        </authorList>
    </citation>
    <scope>NUCLEOTIDE SEQUENCE [LARGE SCALE GENOMIC DNA]</scope>
    <source>
        <tissue evidence="2">Whole aphids</tissue>
    </source>
</reference>
<comment type="caution">
    <text evidence="2">The sequence shown here is derived from an EMBL/GenBank/DDBJ whole genome shotgun (WGS) entry which is preliminary data.</text>
</comment>
<dbReference type="AlphaFoldDB" id="A0A6G0T1A1"/>
<keyword evidence="1" id="KW-0812">Transmembrane</keyword>
<name>A0A6G0T1A1_APHGL</name>
<feature type="transmembrane region" description="Helical" evidence="1">
    <location>
        <begin position="157"/>
        <end position="175"/>
    </location>
</feature>
<organism evidence="2 3">
    <name type="scientific">Aphis glycines</name>
    <name type="common">Soybean aphid</name>
    <dbReference type="NCBI Taxonomy" id="307491"/>
    <lineage>
        <taxon>Eukaryota</taxon>
        <taxon>Metazoa</taxon>
        <taxon>Ecdysozoa</taxon>
        <taxon>Arthropoda</taxon>
        <taxon>Hexapoda</taxon>
        <taxon>Insecta</taxon>
        <taxon>Pterygota</taxon>
        <taxon>Neoptera</taxon>
        <taxon>Paraneoptera</taxon>
        <taxon>Hemiptera</taxon>
        <taxon>Sternorrhyncha</taxon>
        <taxon>Aphidomorpha</taxon>
        <taxon>Aphidoidea</taxon>
        <taxon>Aphididae</taxon>
        <taxon>Aphidini</taxon>
        <taxon>Aphis</taxon>
        <taxon>Aphis</taxon>
    </lineage>
</organism>
<gene>
    <name evidence="2" type="ORF">AGLY_015423</name>
</gene>